<protein>
    <submittedName>
        <fullName evidence="7">ATP-dependent RNA helicase HrpA</fullName>
        <ecNumber evidence="7">3.6.4.13</ecNumber>
    </submittedName>
</protein>
<evidence type="ECO:0000313" key="7">
    <source>
        <dbReference type="EMBL" id="QQG66285.1"/>
    </source>
</evidence>
<dbReference type="SMART" id="SM00490">
    <property type="entry name" value="HELICc"/>
    <property type="match status" value="1"/>
</dbReference>
<keyword evidence="3 7" id="KW-0347">Helicase</keyword>
<gene>
    <name evidence="7" type="primary">hrpA</name>
    <name evidence="7" type="ORF">HP555_10640</name>
</gene>
<dbReference type="Pfam" id="PF00271">
    <property type="entry name" value="Helicase_C"/>
    <property type="match status" value="1"/>
</dbReference>
<dbReference type="FunFam" id="1.20.120.1080:FF:000005">
    <property type="entry name" value="ATP-dependent helicase HrpA"/>
    <property type="match status" value="1"/>
</dbReference>
<dbReference type="PROSITE" id="PS51194">
    <property type="entry name" value="HELICASE_CTER"/>
    <property type="match status" value="1"/>
</dbReference>
<reference evidence="7 8" key="1">
    <citation type="submission" date="2020-05" db="EMBL/GenBank/DDBJ databases">
        <title>Complete genome of Desulfobulbus oligotrophicus.</title>
        <authorList>
            <person name="Podar M."/>
        </authorList>
    </citation>
    <scope>NUCLEOTIDE SEQUENCE [LARGE SCALE GENOMIC DNA]</scope>
    <source>
        <strain evidence="7 8">Prop6</strain>
    </source>
</reference>
<dbReference type="SUPFAM" id="SSF52540">
    <property type="entry name" value="P-loop containing nucleoside triphosphate hydrolases"/>
    <property type="match status" value="1"/>
</dbReference>
<dbReference type="Pfam" id="PF07717">
    <property type="entry name" value="OB_NTP_bind"/>
    <property type="match status" value="1"/>
</dbReference>
<dbReference type="SMART" id="SM00382">
    <property type="entry name" value="AAA"/>
    <property type="match status" value="1"/>
</dbReference>
<dbReference type="Gene3D" id="3.40.50.300">
    <property type="entry name" value="P-loop containing nucleotide triphosphate hydrolases"/>
    <property type="match status" value="2"/>
</dbReference>
<name>A0A7T5VE61_9BACT</name>
<evidence type="ECO:0000313" key="8">
    <source>
        <dbReference type="Proteomes" id="UP000596092"/>
    </source>
</evidence>
<dbReference type="Pfam" id="PF21010">
    <property type="entry name" value="HA2_C"/>
    <property type="match status" value="1"/>
</dbReference>
<proteinExistence type="predicted"/>
<dbReference type="PANTHER" id="PTHR18934">
    <property type="entry name" value="ATP-DEPENDENT RNA HELICASE"/>
    <property type="match status" value="1"/>
</dbReference>
<dbReference type="InterPro" id="IPR011545">
    <property type="entry name" value="DEAD/DEAH_box_helicase_dom"/>
</dbReference>
<dbReference type="SMART" id="SM00487">
    <property type="entry name" value="DEXDc"/>
    <property type="match status" value="1"/>
</dbReference>
<dbReference type="EMBL" id="CP054140">
    <property type="protein sequence ID" value="QQG66285.1"/>
    <property type="molecule type" value="Genomic_DNA"/>
</dbReference>
<dbReference type="InterPro" id="IPR007502">
    <property type="entry name" value="Helicase-assoc_dom"/>
</dbReference>
<dbReference type="InterPro" id="IPR010222">
    <property type="entry name" value="RNA_helicase_HrpA"/>
</dbReference>
<dbReference type="Pfam" id="PF11898">
    <property type="entry name" value="DUF3418"/>
    <property type="match status" value="1"/>
</dbReference>
<dbReference type="Gene3D" id="1.20.120.1080">
    <property type="match status" value="1"/>
</dbReference>
<feature type="domain" description="Helicase ATP-binding" evidence="5">
    <location>
        <begin position="31"/>
        <end position="192"/>
    </location>
</feature>
<keyword evidence="2 7" id="KW-0378">Hydrolase</keyword>
<dbReference type="GO" id="GO:0005524">
    <property type="term" value="F:ATP binding"/>
    <property type="evidence" value="ECO:0007669"/>
    <property type="project" value="UniProtKB-KW"/>
</dbReference>
<keyword evidence="4" id="KW-0067">ATP-binding</keyword>
<dbReference type="PANTHER" id="PTHR18934:SF99">
    <property type="entry name" value="ATP-DEPENDENT RNA HELICASE DHX37-RELATED"/>
    <property type="match status" value="1"/>
</dbReference>
<dbReference type="InterPro" id="IPR003593">
    <property type="entry name" value="AAA+_ATPase"/>
</dbReference>
<dbReference type="EC" id="3.6.4.13" evidence="7"/>
<evidence type="ECO:0000256" key="1">
    <source>
        <dbReference type="ARBA" id="ARBA00022741"/>
    </source>
</evidence>
<evidence type="ECO:0000256" key="2">
    <source>
        <dbReference type="ARBA" id="ARBA00022801"/>
    </source>
</evidence>
<dbReference type="InterPro" id="IPR014001">
    <property type="entry name" value="Helicase_ATP-bd"/>
</dbReference>
<evidence type="ECO:0000256" key="3">
    <source>
        <dbReference type="ARBA" id="ARBA00022806"/>
    </source>
</evidence>
<dbReference type="Pfam" id="PF00270">
    <property type="entry name" value="DEAD"/>
    <property type="match status" value="1"/>
</dbReference>
<dbReference type="InterPro" id="IPR001650">
    <property type="entry name" value="Helicase_C-like"/>
</dbReference>
<evidence type="ECO:0000259" key="6">
    <source>
        <dbReference type="PROSITE" id="PS51194"/>
    </source>
</evidence>
<dbReference type="GO" id="GO:0003724">
    <property type="term" value="F:RNA helicase activity"/>
    <property type="evidence" value="ECO:0007669"/>
    <property type="project" value="UniProtKB-EC"/>
</dbReference>
<dbReference type="InterPro" id="IPR027417">
    <property type="entry name" value="P-loop_NTPase"/>
</dbReference>
<dbReference type="AlphaFoldDB" id="A0A7T5VE61"/>
<organism evidence="7 8">
    <name type="scientific">Desulfobulbus oligotrophicus</name>
    <dbReference type="NCBI Taxonomy" id="1909699"/>
    <lineage>
        <taxon>Bacteria</taxon>
        <taxon>Pseudomonadati</taxon>
        <taxon>Thermodesulfobacteriota</taxon>
        <taxon>Desulfobulbia</taxon>
        <taxon>Desulfobulbales</taxon>
        <taxon>Desulfobulbaceae</taxon>
        <taxon>Desulfobulbus</taxon>
    </lineage>
</organism>
<keyword evidence="1" id="KW-0547">Nucleotide-binding</keyword>
<dbReference type="GO" id="GO:0016787">
    <property type="term" value="F:hydrolase activity"/>
    <property type="evidence" value="ECO:0007669"/>
    <property type="project" value="UniProtKB-KW"/>
</dbReference>
<sequence length="1255" mass="142706">MHRSAQEIFRKFMYFSYPSELPVCEQRDQIVTAIRDHQVLIIIGDTGSGKTTQLPKMCIEAGQGTNGMVGCTQPRRLAAVSVADRVAEETGALNKIGFKIRFHDQTSPETVIKFMTDGVLLAETRHDPQLKQYDTLIIDEAHERSLNIDFLLGYIKQLLPDRPDLKVIISSATIDAEKFSKHFAGAPVLSVSGYSYPITTLYRDISEQDEEDASYVEQAVAVVEELASDPLDGDILVFMPTERDIFDTIDSLEHLNNSHLLLPLFGRLSAADQRKVFRSSRHRKIIVATNVAETSITVPGIRFVVDTGLARISRYNPRTGTTSLKISRISKASCDQRRGRCGRTGPGTCIRLYSEEDFLLREDFTLPEIQRSNLAEVILQMISLQLGSPDVFPFVDAPPGSAIRDGYRTLKELGALTGRHYLTPKGRLMSRLPLDPRISRIIVESMAAGSTREIVILAAALSSQDPRVRPPGKEQKAEEAHQRFTDNRSDFLTLLNIWQDLFVDNDTSPTSSQLSRYCKTNYLSWQRMREWKDVQEQIVRLLREAKQFRLNAAPAGYEAIHQALASGFLRNICLKKEKNVYITAGGKEVVLFPGSALYNRGPRWAIAAELTETSQLFAKTVATIDVDWLERLGGTLCKRSWSEPHWEKRSGKVIAFERVSLFGLTIVAGRKVEYGRINEATLMEARDIFIRSALMENQLGGRYPFLEHNVALIARFQEMEERFRRRDIVVESEALYQFYASRLGKVYDRFTLNKMLRKNNNDSLLRMTEEDICSIVPEPEELYRFPLSLQVGDFRLDVSYLFHPGNEADGVSVRIPGALLHQINPQVFEWLVPGLLPEKILILLRRLPKNQRRCLVPLPDSVDRIMDNLVVGKGSLYQQLEHILTRRYRISVQRTDWQPDQLPPHLRMRFLLVDKDGTVQLASRGFDDLLASVGHADNTMKQSDIPPVRTITAADLDNIAPTLSLTDTKGQIVGLLFPALGVDSIKNSVQLRYIDDERKSRQLNRAGLQFLYGEQFKKELHDLRARCRASLINHSASWLSLGTGYTSGELRTALQAFLLDDIFHTWNGELPSCRHFQKIVAAVTAQGMSGSVNELLDRIHELIRQRRVVSDKITQWSTRAKKSRSYLQTQHDEFLNALDQIVPARFLETLRAEQLQHRPRYLQALALRIERAEHSPLKDRQKAEQLVRPLSRVQQMAFFSHPTSACLTCQEEYLAMLEEYKVSLFAPELGTAQPISGKRLQQKWQDVENLCRRVE</sequence>
<dbReference type="InterPro" id="IPR011709">
    <property type="entry name" value="DEAD-box_helicase_OB_fold"/>
</dbReference>
<dbReference type="NCBIfam" id="TIGR01967">
    <property type="entry name" value="DEAH_box_HrpA"/>
    <property type="match status" value="1"/>
</dbReference>
<dbReference type="PROSITE" id="PS51192">
    <property type="entry name" value="HELICASE_ATP_BIND_1"/>
    <property type="match status" value="1"/>
</dbReference>
<dbReference type="SMART" id="SM00847">
    <property type="entry name" value="HA2"/>
    <property type="match status" value="1"/>
</dbReference>
<dbReference type="KEGG" id="dog:HP555_10640"/>
<dbReference type="CDD" id="cd18791">
    <property type="entry name" value="SF2_C_RHA"/>
    <property type="match status" value="1"/>
</dbReference>
<evidence type="ECO:0000259" key="5">
    <source>
        <dbReference type="PROSITE" id="PS51192"/>
    </source>
</evidence>
<dbReference type="InterPro" id="IPR024590">
    <property type="entry name" value="HrpA_C"/>
</dbReference>
<dbReference type="GO" id="GO:0003723">
    <property type="term" value="F:RNA binding"/>
    <property type="evidence" value="ECO:0007669"/>
    <property type="project" value="TreeGrafter"/>
</dbReference>
<keyword evidence="8" id="KW-1185">Reference proteome</keyword>
<accession>A0A7T5VE61</accession>
<dbReference type="Proteomes" id="UP000596092">
    <property type="component" value="Chromosome"/>
</dbReference>
<evidence type="ECO:0000256" key="4">
    <source>
        <dbReference type="ARBA" id="ARBA00022840"/>
    </source>
</evidence>
<feature type="domain" description="Helicase C-terminal" evidence="6">
    <location>
        <begin position="215"/>
        <end position="385"/>
    </location>
</feature>